<proteinExistence type="predicted"/>
<dbReference type="EMBL" id="JACSQS010000003">
    <property type="protein sequence ID" value="MBD7953648.1"/>
    <property type="molecule type" value="Genomic_DNA"/>
</dbReference>
<dbReference type="RefSeq" id="WP_191769619.1">
    <property type="nucleotide sequence ID" value="NZ_JACSQS010000003.1"/>
</dbReference>
<dbReference type="PROSITE" id="PS51184">
    <property type="entry name" value="JMJC"/>
    <property type="match status" value="1"/>
</dbReference>
<dbReference type="InterPro" id="IPR041667">
    <property type="entry name" value="Cupin_8"/>
</dbReference>
<name>A0A8X8JZJ9_9GAMM</name>
<dbReference type="InterPro" id="IPR003347">
    <property type="entry name" value="JmjC_dom"/>
</dbReference>
<accession>A0A8X8JZJ9</accession>
<dbReference type="AlphaFoldDB" id="A0A8X8JZJ9"/>
<reference evidence="2 3" key="1">
    <citation type="submission" date="2020-08" db="EMBL/GenBank/DDBJ databases">
        <title>A Genomic Blueprint of the Chicken Gut Microbiome.</title>
        <authorList>
            <person name="Gilroy R."/>
            <person name="Ravi A."/>
            <person name="Getino M."/>
            <person name="Pursley I."/>
            <person name="Horton D.L."/>
            <person name="Alikhan N.-F."/>
            <person name="Baker D."/>
            <person name="Gharbi K."/>
            <person name="Hall N."/>
            <person name="Watson M."/>
            <person name="Adriaenssens E.M."/>
            <person name="Foster-Nyarko E."/>
            <person name="Jarju S."/>
            <person name="Secka A."/>
            <person name="Antonio M."/>
            <person name="Oren A."/>
            <person name="Chaudhuri R."/>
            <person name="La Ragione R.M."/>
            <person name="Hildebrand F."/>
            <person name="Pallen M.J."/>
        </authorList>
    </citation>
    <scope>NUCLEOTIDE SEQUENCE [LARGE SCALE GENOMIC DNA]</scope>
    <source>
        <strain evidence="2 3">Sa5BUN4</strain>
    </source>
</reference>
<evidence type="ECO:0000259" key="1">
    <source>
        <dbReference type="PROSITE" id="PS51184"/>
    </source>
</evidence>
<dbReference type="PANTHER" id="PTHR12461">
    <property type="entry name" value="HYPOXIA-INDUCIBLE FACTOR 1 ALPHA INHIBITOR-RELATED"/>
    <property type="match status" value="1"/>
</dbReference>
<dbReference type="SUPFAM" id="SSF51197">
    <property type="entry name" value="Clavaminate synthase-like"/>
    <property type="match status" value="1"/>
</dbReference>
<protein>
    <submittedName>
        <fullName evidence="2">Cupin-like domain-containing protein</fullName>
    </submittedName>
</protein>
<keyword evidence="3" id="KW-1185">Reference proteome</keyword>
<dbReference type="Proteomes" id="UP000636938">
    <property type="component" value="Unassembled WGS sequence"/>
</dbReference>
<gene>
    <name evidence="2" type="ORF">H9654_05440</name>
</gene>
<feature type="domain" description="JmjC" evidence="1">
    <location>
        <begin position="117"/>
        <end position="276"/>
    </location>
</feature>
<organism evidence="2 3">
    <name type="scientific">Stenotrophomonas lacuserhaii</name>
    <dbReference type="NCBI Taxonomy" id="2760084"/>
    <lineage>
        <taxon>Bacteria</taxon>
        <taxon>Pseudomonadati</taxon>
        <taxon>Pseudomonadota</taxon>
        <taxon>Gammaproteobacteria</taxon>
        <taxon>Lysobacterales</taxon>
        <taxon>Lysobacteraceae</taxon>
        <taxon>Stenotrophomonas</taxon>
    </lineage>
</organism>
<comment type="caution">
    <text evidence="2">The sequence shown here is derived from an EMBL/GenBank/DDBJ whole genome shotgun (WGS) entry which is preliminary data.</text>
</comment>
<sequence>MTLPPPRPIDEVQLADPAALPAALGSWTTPKVVRGLAAGWPLVQAARHADTAAVDYLKRFDHGGMPVTATTAAPGTQGRVFYNDDLTGFNFRREQVPLRVVLDTLLKYRSEPDAPTIYVASTTLDTYLPGLREENPLVLGQADPLASIWIGNRSRIAAHYDAPDNLACVAAGRRRVMLFPPGQVGNLYVGPLDFTPAGQAISLVDFAAPDLQRFPRFALAMQEAQSAVLEPGDAVFIPSLWWHHMEGLEAFNVLVNYWWRPVEAWRDAPMNALMLALLAIRELPVEQRAAWQAMFQHYVFDADDQVAAHVPEHARGVLGELDEASAARLREVLRTRLLRGSNG</sequence>
<dbReference type="Gene3D" id="2.60.120.650">
    <property type="entry name" value="Cupin"/>
    <property type="match status" value="1"/>
</dbReference>
<evidence type="ECO:0000313" key="3">
    <source>
        <dbReference type="Proteomes" id="UP000636938"/>
    </source>
</evidence>
<evidence type="ECO:0000313" key="2">
    <source>
        <dbReference type="EMBL" id="MBD7953648.1"/>
    </source>
</evidence>
<dbReference type="Pfam" id="PF13621">
    <property type="entry name" value="Cupin_8"/>
    <property type="match status" value="1"/>
</dbReference>
<dbReference type="PANTHER" id="PTHR12461:SF105">
    <property type="entry name" value="HYPOXIA-INDUCIBLE FACTOR 1-ALPHA INHIBITOR"/>
    <property type="match status" value="1"/>
</dbReference>